<evidence type="ECO:0000313" key="14">
    <source>
        <dbReference type="Proteomes" id="UP000313645"/>
    </source>
</evidence>
<dbReference type="InterPro" id="IPR045584">
    <property type="entry name" value="Pilin-like"/>
</dbReference>
<organism evidence="13 14">
    <name type="scientific">Marinobacter halodurans</name>
    <dbReference type="NCBI Taxonomy" id="2528979"/>
    <lineage>
        <taxon>Bacteria</taxon>
        <taxon>Pseudomonadati</taxon>
        <taxon>Pseudomonadota</taxon>
        <taxon>Gammaproteobacteria</taxon>
        <taxon>Pseudomonadales</taxon>
        <taxon>Marinobacteraceae</taxon>
        <taxon>Marinobacter</taxon>
    </lineage>
</organism>
<feature type="signal peptide" evidence="11">
    <location>
        <begin position="1"/>
        <end position="34"/>
    </location>
</feature>
<comment type="similarity">
    <text evidence="9">Belongs to the GSP H family.</text>
</comment>
<evidence type="ECO:0000256" key="7">
    <source>
        <dbReference type="ARBA" id="ARBA00022989"/>
    </source>
</evidence>
<reference evidence="13 14" key="1">
    <citation type="submission" date="2019-02" db="EMBL/GenBank/DDBJ databases">
        <title>Marinobacter halodurans sp. nov., a marine bacterium isolated from sea tidal flat.</title>
        <authorList>
            <person name="Yoo Y."/>
            <person name="Lee D.W."/>
            <person name="Kim B.S."/>
            <person name="Kim J.-J."/>
        </authorList>
    </citation>
    <scope>NUCLEOTIDE SEQUENCE [LARGE SCALE GENOMIC DNA]</scope>
    <source>
        <strain evidence="13 14">YJ-S3-2</strain>
    </source>
</reference>
<evidence type="ECO:0000256" key="11">
    <source>
        <dbReference type="SAM" id="SignalP"/>
    </source>
</evidence>
<dbReference type="RefSeq" id="WP_131483181.1">
    <property type="nucleotide sequence ID" value="NZ_SJDL01000032.1"/>
</dbReference>
<keyword evidence="5" id="KW-0997">Cell inner membrane</keyword>
<evidence type="ECO:0000256" key="10">
    <source>
        <dbReference type="ARBA" id="ARBA00030775"/>
    </source>
</evidence>
<comment type="subcellular location">
    <subcellularLocation>
        <location evidence="1">Cell inner membrane</location>
        <topology evidence="1">Single-pass membrane protein</topology>
    </subcellularLocation>
</comment>
<feature type="chain" id="PRO_5046878758" description="Type II secretion system protein H" evidence="11">
    <location>
        <begin position="35"/>
        <end position="188"/>
    </location>
</feature>
<evidence type="ECO:0000256" key="8">
    <source>
        <dbReference type="ARBA" id="ARBA00023136"/>
    </source>
</evidence>
<dbReference type="Proteomes" id="UP000313645">
    <property type="component" value="Unassembled WGS sequence"/>
</dbReference>
<keyword evidence="3" id="KW-1003">Cell membrane</keyword>
<keyword evidence="8" id="KW-0472">Membrane</keyword>
<evidence type="ECO:0000256" key="2">
    <source>
        <dbReference type="ARBA" id="ARBA00021549"/>
    </source>
</evidence>
<sequence length="188" mass="20846">MTNLRAFQGLSLIELCVCLAIASAVTAFALPAFANWIEKNKDEDAVNSLWEAMYYARTVSITKQRLIIICPWSTTSGCHSNWKDSIAVFMDQDNNLKPDEGKILRLFNSDYTGRLIARPSAKRYFRFAPTGLLSGQAGGFIFCSKSDRSQGIMKYLAINFGGRLRVENDEDGDGLIKTSSGSELTCPH</sequence>
<protein>
    <recommendedName>
        <fullName evidence="2">Type II secretion system protein H</fullName>
    </recommendedName>
    <alternativeName>
        <fullName evidence="10">General secretion pathway protein H</fullName>
    </alternativeName>
</protein>
<evidence type="ECO:0000259" key="12">
    <source>
        <dbReference type="Pfam" id="PF12019"/>
    </source>
</evidence>
<evidence type="ECO:0000313" key="13">
    <source>
        <dbReference type="EMBL" id="TBW50989.1"/>
    </source>
</evidence>
<evidence type="ECO:0000256" key="9">
    <source>
        <dbReference type="ARBA" id="ARBA00025772"/>
    </source>
</evidence>
<dbReference type="InterPro" id="IPR022346">
    <property type="entry name" value="T2SS_GspH"/>
</dbReference>
<dbReference type="SUPFAM" id="SSF54523">
    <property type="entry name" value="Pili subunits"/>
    <property type="match status" value="1"/>
</dbReference>
<keyword evidence="6" id="KW-0812">Transmembrane</keyword>
<name>A0ABY1ZJ61_9GAMM</name>
<dbReference type="Pfam" id="PF12019">
    <property type="entry name" value="GspH"/>
    <property type="match status" value="1"/>
</dbReference>
<evidence type="ECO:0000256" key="5">
    <source>
        <dbReference type="ARBA" id="ARBA00022519"/>
    </source>
</evidence>
<dbReference type="Gene3D" id="3.55.40.10">
    <property type="entry name" value="minor pseudopilin epsh domain"/>
    <property type="match status" value="1"/>
</dbReference>
<evidence type="ECO:0000256" key="4">
    <source>
        <dbReference type="ARBA" id="ARBA00022481"/>
    </source>
</evidence>
<dbReference type="EMBL" id="SJDL01000032">
    <property type="protein sequence ID" value="TBW50989.1"/>
    <property type="molecule type" value="Genomic_DNA"/>
</dbReference>
<evidence type="ECO:0000256" key="6">
    <source>
        <dbReference type="ARBA" id="ARBA00022692"/>
    </source>
</evidence>
<keyword evidence="11" id="KW-0732">Signal</keyword>
<keyword evidence="4" id="KW-0488">Methylation</keyword>
<evidence type="ECO:0000256" key="3">
    <source>
        <dbReference type="ARBA" id="ARBA00022475"/>
    </source>
</evidence>
<accession>A0ABY1ZJ61</accession>
<evidence type="ECO:0000256" key="1">
    <source>
        <dbReference type="ARBA" id="ARBA00004377"/>
    </source>
</evidence>
<proteinExistence type="inferred from homology"/>
<comment type="caution">
    <text evidence="13">The sequence shown here is derived from an EMBL/GenBank/DDBJ whole genome shotgun (WGS) entry which is preliminary data.</text>
</comment>
<feature type="domain" description="General secretion pathway GspH" evidence="12">
    <location>
        <begin position="45"/>
        <end position="159"/>
    </location>
</feature>
<keyword evidence="7" id="KW-1133">Transmembrane helix</keyword>
<keyword evidence="14" id="KW-1185">Reference proteome</keyword>
<gene>
    <name evidence="13" type="ORF">EZI54_17530</name>
</gene>